<dbReference type="EMBL" id="BKCJ010000002">
    <property type="protein sequence ID" value="GEU28176.1"/>
    <property type="molecule type" value="Genomic_DNA"/>
</dbReference>
<dbReference type="GO" id="GO:0006097">
    <property type="term" value="P:glyoxylate cycle"/>
    <property type="evidence" value="ECO:0007669"/>
    <property type="project" value="UniProtKB-UniPathway"/>
</dbReference>
<evidence type="ECO:0000256" key="16">
    <source>
        <dbReference type="ARBA" id="ARBA00022801"/>
    </source>
</evidence>
<dbReference type="Pfam" id="PF00075">
    <property type="entry name" value="RNase_H"/>
    <property type="match status" value="1"/>
</dbReference>
<dbReference type="GO" id="GO:0003676">
    <property type="term" value="F:nucleic acid binding"/>
    <property type="evidence" value="ECO:0007669"/>
    <property type="project" value="InterPro"/>
</dbReference>
<dbReference type="PANTHER" id="PTHR42902">
    <property type="entry name" value="MALATE SYNTHASE"/>
    <property type="match status" value="1"/>
</dbReference>
<feature type="region of interest" description="Disordered" evidence="21">
    <location>
        <begin position="1063"/>
        <end position="1082"/>
    </location>
</feature>
<evidence type="ECO:0000256" key="4">
    <source>
        <dbReference type="ARBA" id="ARBA00004130"/>
    </source>
</evidence>
<dbReference type="CDD" id="cd00727">
    <property type="entry name" value="malate_synt_A"/>
    <property type="match status" value="1"/>
</dbReference>
<comment type="pathway">
    <text evidence="5">Carbohydrate metabolism; glyoxylate cycle; (S)-malate from isocitrate: step 2/2.</text>
</comment>
<dbReference type="InterPro" id="IPR001465">
    <property type="entry name" value="Malate_synthase_TIM"/>
</dbReference>
<feature type="compositionally biased region" description="Low complexity" evidence="21">
    <location>
        <begin position="757"/>
        <end position="781"/>
    </location>
</feature>
<dbReference type="UniPathway" id="UPA00703">
    <property type="reaction ID" value="UER00720"/>
</dbReference>
<dbReference type="FunFam" id="3.20.20.360:FF:000001">
    <property type="entry name" value="Malate synthase"/>
    <property type="match status" value="1"/>
</dbReference>
<keyword evidence="13" id="KW-0540">Nuclease</keyword>
<comment type="function">
    <text evidence="3">Endonuclease that specifically degrades the RNA of RNA-DNA hybrids.</text>
</comment>
<evidence type="ECO:0000313" key="23">
    <source>
        <dbReference type="EMBL" id="GEU28176.1"/>
    </source>
</evidence>
<dbReference type="PROSITE" id="PS00510">
    <property type="entry name" value="MALATE_SYNTHASE"/>
    <property type="match status" value="1"/>
</dbReference>
<keyword evidence="15" id="KW-0255">Endonuclease</keyword>
<evidence type="ECO:0000256" key="11">
    <source>
        <dbReference type="ARBA" id="ARBA00022532"/>
    </source>
</evidence>
<dbReference type="SUPFAM" id="SSF53098">
    <property type="entry name" value="Ribonuclease H-like"/>
    <property type="match status" value="1"/>
</dbReference>
<dbReference type="InterPro" id="IPR019830">
    <property type="entry name" value="Malate_synthase_CS"/>
</dbReference>
<dbReference type="Pfam" id="PF20656">
    <property type="entry name" value="MS_N"/>
    <property type="match status" value="1"/>
</dbReference>
<feature type="region of interest" description="Disordered" evidence="21">
    <location>
        <begin position="1087"/>
        <end position="1142"/>
    </location>
</feature>
<dbReference type="AlphaFoldDB" id="A0A699GLR6"/>
<feature type="region of interest" description="Disordered" evidence="21">
    <location>
        <begin position="592"/>
        <end position="614"/>
    </location>
</feature>
<dbReference type="FunFam" id="1.20.1220.12:FF:000001">
    <property type="entry name" value="Malate synthase"/>
    <property type="match status" value="1"/>
</dbReference>
<dbReference type="GO" id="GO:0009514">
    <property type="term" value="C:glyoxysome"/>
    <property type="evidence" value="ECO:0007669"/>
    <property type="project" value="UniProtKB-SubCell"/>
</dbReference>
<reference evidence="23" key="1">
    <citation type="journal article" date="2019" name="Sci. Rep.">
        <title>Draft genome of Tanacetum cinerariifolium, the natural source of mosquito coil.</title>
        <authorList>
            <person name="Yamashiro T."/>
            <person name="Shiraishi A."/>
            <person name="Satake H."/>
            <person name="Nakayama K."/>
        </authorList>
    </citation>
    <scope>NUCLEOTIDE SEQUENCE</scope>
</reference>
<keyword evidence="18" id="KW-0576">Peroxisome</keyword>
<comment type="caution">
    <text evidence="23">The sequence shown here is derived from an EMBL/GenBank/DDBJ whole genome shotgun (WGS) entry which is preliminary data.</text>
</comment>
<dbReference type="Gene3D" id="1.20.1220.12">
    <property type="entry name" value="Malate synthase, domain III"/>
    <property type="match status" value="1"/>
</dbReference>
<feature type="compositionally biased region" description="Basic residues" evidence="21">
    <location>
        <begin position="1087"/>
        <end position="1096"/>
    </location>
</feature>
<evidence type="ECO:0000256" key="1">
    <source>
        <dbReference type="ARBA" id="ARBA00000077"/>
    </source>
</evidence>
<gene>
    <name evidence="23" type="ORF">Tci_000154</name>
</gene>
<dbReference type="InterPro" id="IPR048355">
    <property type="entry name" value="MS_C"/>
</dbReference>
<evidence type="ECO:0000256" key="5">
    <source>
        <dbReference type="ARBA" id="ARBA00004757"/>
    </source>
</evidence>
<evidence type="ECO:0000256" key="10">
    <source>
        <dbReference type="ARBA" id="ARBA00022453"/>
    </source>
</evidence>
<name>A0A699GLR6_TANCI</name>
<evidence type="ECO:0000256" key="21">
    <source>
        <dbReference type="SAM" id="MobiDB-lite"/>
    </source>
</evidence>
<dbReference type="Gene3D" id="3.30.420.10">
    <property type="entry name" value="Ribonuclease H-like superfamily/Ribonuclease H"/>
    <property type="match status" value="1"/>
</dbReference>
<comment type="catalytic activity">
    <reaction evidence="19">
        <text>glyoxylate + acetyl-CoA + H2O = (S)-malate + CoA + H(+)</text>
        <dbReference type="Rhea" id="RHEA:18181"/>
        <dbReference type="ChEBI" id="CHEBI:15377"/>
        <dbReference type="ChEBI" id="CHEBI:15378"/>
        <dbReference type="ChEBI" id="CHEBI:15589"/>
        <dbReference type="ChEBI" id="CHEBI:36655"/>
        <dbReference type="ChEBI" id="CHEBI:57287"/>
        <dbReference type="ChEBI" id="CHEBI:57288"/>
        <dbReference type="EC" id="2.3.3.9"/>
    </reaction>
</comment>
<accession>A0A699GLR6</accession>
<dbReference type="InterPro" id="IPR002156">
    <property type="entry name" value="RNaseH_domain"/>
</dbReference>
<evidence type="ECO:0000256" key="17">
    <source>
        <dbReference type="ARBA" id="ARBA00022842"/>
    </source>
</evidence>
<evidence type="ECO:0000256" key="13">
    <source>
        <dbReference type="ARBA" id="ARBA00022722"/>
    </source>
</evidence>
<dbReference type="InterPro" id="IPR006252">
    <property type="entry name" value="Malate_synthA"/>
</dbReference>
<dbReference type="InterPro" id="IPR048356">
    <property type="entry name" value="MS_N"/>
</dbReference>
<keyword evidence="11" id="KW-0816">Tricarboxylic acid cycle</keyword>
<evidence type="ECO:0000259" key="22">
    <source>
        <dbReference type="PROSITE" id="PS50879"/>
    </source>
</evidence>
<feature type="compositionally biased region" description="Basic residues" evidence="21">
    <location>
        <begin position="1103"/>
        <end position="1118"/>
    </location>
</feature>
<keyword evidence="9" id="KW-0329">Glyoxylate bypass</keyword>
<evidence type="ECO:0000256" key="8">
    <source>
        <dbReference type="ARBA" id="ARBA00011245"/>
    </source>
</evidence>
<dbReference type="InterPro" id="IPR022892">
    <property type="entry name" value="RNaseHI"/>
</dbReference>
<dbReference type="HAMAP" id="MF_00042">
    <property type="entry name" value="RNase_H"/>
    <property type="match status" value="1"/>
</dbReference>
<evidence type="ECO:0000256" key="19">
    <source>
        <dbReference type="ARBA" id="ARBA00047918"/>
    </source>
</evidence>
<dbReference type="Pfam" id="PF01274">
    <property type="entry name" value="MS_TIM-barrel"/>
    <property type="match status" value="1"/>
</dbReference>
<dbReference type="PROSITE" id="PS50879">
    <property type="entry name" value="RNASE_H_1"/>
    <property type="match status" value="1"/>
</dbReference>
<dbReference type="InterPro" id="IPR011076">
    <property type="entry name" value="Malate_synth_sf"/>
</dbReference>
<keyword evidence="17" id="KW-0460">Magnesium</keyword>
<comment type="subunit">
    <text evidence="8">Monomer.</text>
</comment>
<evidence type="ECO:0000256" key="18">
    <source>
        <dbReference type="ARBA" id="ARBA00023140"/>
    </source>
</evidence>
<feature type="active site" description="Proton acceptor" evidence="20">
    <location>
        <position position="165"/>
    </location>
</feature>
<evidence type="ECO:0000256" key="9">
    <source>
        <dbReference type="ARBA" id="ARBA00022435"/>
    </source>
</evidence>
<evidence type="ECO:0000256" key="14">
    <source>
        <dbReference type="ARBA" id="ARBA00022723"/>
    </source>
</evidence>
<dbReference type="GO" id="GO:0004523">
    <property type="term" value="F:RNA-DNA hybrid ribonuclease activity"/>
    <property type="evidence" value="ECO:0007669"/>
    <property type="project" value="UniProtKB-EC"/>
</dbReference>
<dbReference type="CDD" id="cd09278">
    <property type="entry name" value="RNase_HI_prokaryote_like"/>
    <property type="match status" value="1"/>
</dbReference>
<keyword evidence="14" id="KW-0479">Metal-binding</keyword>
<dbReference type="SUPFAM" id="SSF51645">
    <property type="entry name" value="Malate synthase G"/>
    <property type="match status" value="1"/>
</dbReference>
<evidence type="ECO:0000256" key="20">
    <source>
        <dbReference type="PIRSR" id="PIRSR601465-50"/>
    </source>
</evidence>
<comment type="catalytic activity">
    <reaction evidence="1">
        <text>Endonucleolytic cleavage to 5'-phosphomonoester.</text>
        <dbReference type="EC" id="3.1.26.4"/>
    </reaction>
</comment>
<dbReference type="InterPro" id="IPR044856">
    <property type="entry name" value="Malate_synth_C_sf"/>
</dbReference>
<dbReference type="GO" id="GO:0046872">
    <property type="term" value="F:metal ion binding"/>
    <property type="evidence" value="ECO:0007669"/>
    <property type="project" value="UniProtKB-KW"/>
</dbReference>
<dbReference type="InterPro" id="IPR012337">
    <property type="entry name" value="RNaseH-like_sf"/>
</dbReference>
<feature type="active site" description="Proton donor" evidence="20">
    <location>
        <position position="447"/>
    </location>
</feature>
<evidence type="ECO:0000256" key="7">
    <source>
        <dbReference type="ARBA" id="ARBA00006394"/>
    </source>
</evidence>
<proteinExistence type="inferred from homology"/>
<dbReference type="Gene3D" id="3.20.20.360">
    <property type="entry name" value="Malate synthase, domain 3"/>
    <property type="match status" value="1"/>
</dbReference>
<comment type="similarity">
    <text evidence="7">Belongs to the malate synthase family.</text>
</comment>
<dbReference type="NCBIfam" id="NF001236">
    <property type="entry name" value="PRK00203.1"/>
    <property type="match status" value="1"/>
</dbReference>
<keyword evidence="16" id="KW-0378">Hydrolase</keyword>
<comment type="subcellular location">
    <subcellularLocation>
        <location evidence="4">Glyoxysome</location>
    </subcellularLocation>
</comment>
<evidence type="ECO:0000256" key="15">
    <source>
        <dbReference type="ARBA" id="ARBA00022759"/>
    </source>
</evidence>
<keyword evidence="12" id="KW-0808">Transferase</keyword>
<evidence type="ECO:0000256" key="12">
    <source>
        <dbReference type="ARBA" id="ARBA00022679"/>
    </source>
</evidence>
<protein>
    <submittedName>
        <fullName evidence="23">Malate synthase</fullName>
    </submittedName>
</protein>
<feature type="region of interest" description="Disordered" evidence="21">
    <location>
        <begin position="1015"/>
        <end position="1038"/>
    </location>
</feature>
<evidence type="ECO:0000256" key="6">
    <source>
        <dbReference type="ARBA" id="ARBA00005300"/>
    </source>
</evidence>
<comment type="similarity">
    <text evidence="6">Belongs to the RNase H family.</text>
</comment>
<keyword evidence="10" id="KW-0330">Glyoxysome</keyword>
<dbReference type="NCBIfam" id="TIGR01344">
    <property type="entry name" value="malate_syn_A"/>
    <property type="match status" value="1"/>
</dbReference>
<evidence type="ECO:0000256" key="2">
    <source>
        <dbReference type="ARBA" id="ARBA00001946"/>
    </source>
</evidence>
<sequence length="1161" mass="127544">MTLSITLPPGMEITGDIQPGYENILTADALALVAKLSRTFESRRQELLAVRVDRARRLDAGERPDFLPETEHIRNGDWTIAPIPAALECRRVEITGPVERKMVINALNSGADSYMTDFEDSNTPNWGNQLTGQINMKDAVRGTIALEQNGKSYKLNDKVATLVVRPRGWHLDEKHVLVDGKRISGGVFDFALFMFHNAKEQLARGAGPYFYLPKMESHLEARLWNDIFVMTQNELGLPQGMIKATVLIETILAAFEMDEILYELREHSAGLNAGRWDYIFSCIKKFKLDKDFCLADRAKVTMTAPFMRAYALLLLKTCHKRNAPAIGGMAALIPIKNDPEKNDIAMGGVRTDKARDATDGYDGGWVAHPGLVDLAMTEFKKVLGEKKNQIDKQRPDIAVTREQLLDFKPEAPITEAGLRYNINVGIHYLGSWLAGNGCVPIHNLMEDAATAEISRSQVWQWIRSDKGVLEDGRKVTAEMVRAMIPEELAKVQRDAPGGDGPSYPRAAEIFEEMSTSRRKRRQRRIHPVELAGLDQLLRNCRFAVAQEGVGRLFQANGAGHGGQVVLALVRFHFHPFLQRQIIGLDHAREAQPAAASGKQGVAAEQPGRVDVGRRPHVGDVTHGVAGHIEHAQAQCQAGHIELLAFADGQSHRIDGLVSWAENRNLDRLGFAGIDHRRVHAIVDQPQVVVLKSGDRSEQSIIALEGWLQTPADRHAANRRARRQPHAQQMAGRPPGARRTGTAPRVAHVRFHRAAVSRAKPGPGGAAPRAGIFHRPAPGAARSRARADTGRAGHHLRFQSHQPVGRAPCAAARGRRVLPAADRGAHHDAAHEGLVKITEHGRQPQPSRLLRAGMMDKVEIFTDGACKGNPGLGGWGALLVSGEAEKEIFGGARDTTNNRMELQAVIEALGVLKRPCTVVLHTDSQYVQKGISEWIHGWKARGWKTASKEPVKNEDLWKALDTAQALHTVEWRWVRGHNGHPGNERADGLANRGVEVARGRGRAGSPRPDYRIPARQAALPRNRGRPAGVHPGRRGTAPGQAQLARRAMRPLRHLQRPPQAARRAAGLGTAGGRVPGHDARPEQLRHGCRRSTGRGKRTAGAGGHGRHHLPPRIGRRAGRARGSVGRAGQGSQGPVHLDRHHDPATGSLRVTRYFSRLPFHFA</sequence>
<dbReference type="PANTHER" id="PTHR42902:SF1">
    <property type="entry name" value="MALATE SYNTHASE 1-RELATED"/>
    <property type="match status" value="1"/>
</dbReference>
<comment type="cofactor">
    <cofactor evidence="2">
        <name>Mg(2+)</name>
        <dbReference type="ChEBI" id="CHEBI:18420"/>
    </cofactor>
</comment>
<dbReference type="InterPro" id="IPR036397">
    <property type="entry name" value="RNaseH_sf"/>
</dbReference>
<feature type="region of interest" description="Disordered" evidence="21">
    <location>
        <begin position="715"/>
        <end position="787"/>
    </location>
</feature>
<dbReference type="GO" id="GO:0004474">
    <property type="term" value="F:malate synthase activity"/>
    <property type="evidence" value="ECO:0007669"/>
    <property type="project" value="UniProtKB-EC"/>
</dbReference>
<dbReference type="InterPro" id="IPR046363">
    <property type="entry name" value="MS_N_TIM-barrel_dom"/>
</dbReference>
<organism evidence="23">
    <name type="scientific">Tanacetum cinerariifolium</name>
    <name type="common">Dalmatian daisy</name>
    <name type="synonym">Chrysanthemum cinerariifolium</name>
    <dbReference type="NCBI Taxonomy" id="118510"/>
    <lineage>
        <taxon>Eukaryota</taxon>
        <taxon>Viridiplantae</taxon>
        <taxon>Streptophyta</taxon>
        <taxon>Embryophyta</taxon>
        <taxon>Tracheophyta</taxon>
        <taxon>Spermatophyta</taxon>
        <taxon>Magnoliopsida</taxon>
        <taxon>eudicotyledons</taxon>
        <taxon>Gunneridae</taxon>
        <taxon>Pentapetalae</taxon>
        <taxon>asterids</taxon>
        <taxon>campanulids</taxon>
        <taxon>Asterales</taxon>
        <taxon>Asteraceae</taxon>
        <taxon>Asteroideae</taxon>
        <taxon>Anthemideae</taxon>
        <taxon>Anthemidinae</taxon>
        <taxon>Tanacetum</taxon>
    </lineage>
</organism>
<evidence type="ECO:0000256" key="3">
    <source>
        <dbReference type="ARBA" id="ARBA00004065"/>
    </source>
</evidence>
<dbReference type="Pfam" id="PF20659">
    <property type="entry name" value="MS_C"/>
    <property type="match status" value="1"/>
</dbReference>
<feature type="domain" description="RNase H type-1" evidence="22">
    <location>
        <begin position="853"/>
        <end position="994"/>
    </location>
</feature>
<dbReference type="GO" id="GO:0006099">
    <property type="term" value="P:tricarboxylic acid cycle"/>
    <property type="evidence" value="ECO:0007669"/>
    <property type="project" value="UniProtKB-KW"/>
</dbReference>
<dbReference type="FunFam" id="3.30.420.10:FF:000089">
    <property type="entry name" value="Ribonuclease H"/>
    <property type="match status" value="1"/>
</dbReference>